<evidence type="ECO:0000313" key="3">
    <source>
        <dbReference type="Proteomes" id="UP000502377"/>
    </source>
</evidence>
<reference evidence="2 3" key="1">
    <citation type="submission" date="2016-07" db="EMBL/GenBank/DDBJ databases">
        <title>Comparative genomics of the Campylobacter concisus group.</title>
        <authorList>
            <person name="Miller W.G."/>
            <person name="Yee E."/>
            <person name="Chapman M.H."/>
            <person name="Huynh S."/>
            <person name="Bono J.L."/>
            <person name="On S.L.W."/>
            <person name="StLeger J."/>
            <person name="Foster G."/>
            <person name="Parker C.T."/>
        </authorList>
    </citation>
    <scope>NUCLEOTIDE SEQUENCE [LARGE SCALE GENOMIC DNA]</scope>
    <source>
        <strain evidence="2 3">ATCC 33238</strain>
    </source>
</reference>
<accession>A0A6G5QPZ2</accession>
<protein>
    <submittedName>
        <fullName evidence="2">Uncharacterized protein</fullName>
    </submittedName>
</protein>
<organism evidence="2 3">
    <name type="scientific">Campylobacter rectus</name>
    <name type="common">Wolinella recta</name>
    <dbReference type="NCBI Taxonomy" id="203"/>
    <lineage>
        <taxon>Bacteria</taxon>
        <taxon>Pseudomonadati</taxon>
        <taxon>Campylobacterota</taxon>
        <taxon>Epsilonproteobacteria</taxon>
        <taxon>Campylobacterales</taxon>
        <taxon>Campylobacteraceae</taxon>
        <taxon>Campylobacter</taxon>
    </lineage>
</organism>
<dbReference type="RefSeq" id="WP_039887799.1">
    <property type="nucleotide sequence ID" value="NZ_CP012543.1"/>
</dbReference>
<dbReference type="EMBL" id="CP012543">
    <property type="protein sequence ID" value="QCD47526.1"/>
    <property type="molecule type" value="Genomic_DNA"/>
</dbReference>
<proteinExistence type="predicted"/>
<dbReference type="AlphaFoldDB" id="A0A6G5QPZ2"/>
<dbReference type="Proteomes" id="UP000502377">
    <property type="component" value="Chromosome"/>
</dbReference>
<dbReference type="KEGG" id="crx:CRECT_1906"/>
<evidence type="ECO:0000256" key="1">
    <source>
        <dbReference type="SAM" id="MobiDB-lite"/>
    </source>
</evidence>
<sequence>MLKYIIGGVALVAIGYGLKTYADEYGIFDEISDKSGANKPALDESDENKESEDSENKGKYPVVYAADI</sequence>
<gene>
    <name evidence="2" type="ORF">CRECT_1906</name>
</gene>
<evidence type="ECO:0000313" key="2">
    <source>
        <dbReference type="EMBL" id="QCD47526.1"/>
    </source>
</evidence>
<name>A0A6G5QPZ2_CAMRE</name>
<feature type="compositionally biased region" description="Acidic residues" evidence="1">
    <location>
        <begin position="43"/>
        <end position="53"/>
    </location>
</feature>
<feature type="region of interest" description="Disordered" evidence="1">
    <location>
        <begin position="33"/>
        <end position="60"/>
    </location>
</feature>